<keyword evidence="3" id="KW-1185">Reference proteome</keyword>
<dbReference type="EMBL" id="SNWP01000012">
    <property type="protein sequence ID" value="TDO25705.1"/>
    <property type="molecule type" value="Genomic_DNA"/>
</dbReference>
<name>A0A4R6IV07_9BACT</name>
<organism evidence="2 3">
    <name type="scientific">Sediminibacterium goheungense</name>
    <dbReference type="NCBI Taxonomy" id="1086393"/>
    <lineage>
        <taxon>Bacteria</taxon>
        <taxon>Pseudomonadati</taxon>
        <taxon>Bacteroidota</taxon>
        <taxon>Chitinophagia</taxon>
        <taxon>Chitinophagales</taxon>
        <taxon>Chitinophagaceae</taxon>
        <taxon>Sediminibacterium</taxon>
    </lineage>
</organism>
<feature type="coiled-coil region" evidence="1">
    <location>
        <begin position="21"/>
        <end position="122"/>
    </location>
</feature>
<proteinExistence type="predicted"/>
<accession>A0A4R6IV07</accession>
<evidence type="ECO:0000313" key="2">
    <source>
        <dbReference type="EMBL" id="TDO25705.1"/>
    </source>
</evidence>
<evidence type="ECO:0000256" key="1">
    <source>
        <dbReference type="SAM" id="Coils"/>
    </source>
</evidence>
<gene>
    <name evidence="2" type="ORF">BC659_2628</name>
</gene>
<sequence>MKKNLFASVLSITILFAIHGCKTAAEKEEAAEIKVENAQTDLKDAKEATITDAQKEATDAEWKIYKNNAETTIANNEIRIAELRVKMTKSGKTMDAVYASKINAMQVQNKNLKARLDAYDKEKGNWASFKTEFGNDMDELGKAIAGFVTKKD</sequence>
<evidence type="ECO:0000313" key="3">
    <source>
        <dbReference type="Proteomes" id="UP000295741"/>
    </source>
</evidence>
<keyword evidence="1" id="KW-0175">Coiled coil</keyword>
<reference evidence="2 3" key="1">
    <citation type="submission" date="2019-03" db="EMBL/GenBank/DDBJ databases">
        <title>Genomic Encyclopedia of Archaeal and Bacterial Type Strains, Phase II (KMG-II): from individual species to whole genera.</title>
        <authorList>
            <person name="Goeker M."/>
        </authorList>
    </citation>
    <scope>NUCLEOTIDE SEQUENCE [LARGE SCALE GENOMIC DNA]</scope>
    <source>
        <strain evidence="2 3">DSM 28323</strain>
    </source>
</reference>
<dbReference type="RefSeq" id="WP_133475201.1">
    <property type="nucleotide sequence ID" value="NZ_SNWP01000012.1"/>
</dbReference>
<comment type="caution">
    <text evidence="2">The sequence shown here is derived from an EMBL/GenBank/DDBJ whole genome shotgun (WGS) entry which is preliminary data.</text>
</comment>
<protein>
    <submittedName>
        <fullName evidence="2">Uncharacterized protein</fullName>
    </submittedName>
</protein>
<dbReference type="Proteomes" id="UP000295741">
    <property type="component" value="Unassembled WGS sequence"/>
</dbReference>
<dbReference type="OrthoDB" id="1122839at2"/>
<dbReference type="AlphaFoldDB" id="A0A4R6IV07"/>